<evidence type="ECO:0000256" key="2">
    <source>
        <dbReference type="ARBA" id="ARBA00022692"/>
    </source>
</evidence>
<dbReference type="SFLD" id="SFLDS00052">
    <property type="entry name" value="Ferric_Reductase_Domain"/>
    <property type="match status" value="1"/>
</dbReference>
<dbReference type="Gene3D" id="3.40.50.80">
    <property type="entry name" value="Nucleotide-binding domain of ferredoxin-NADP reductase (FNR) module"/>
    <property type="match status" value="1"/>
</dbReference>
<feature type="transmembrane region" description="Helical" evidence="8">
    <location>
        <begin position="137"/>
        <end position="160"/>
    </location>
</feature>
<dbReference type="GO" id="GO:0005886">
    <property type="term" value="C:plasma membrane"/>
    <property type="evidence" value="ECO:0007669"/>
    <property type="project" value="TreeGrafter"/>
</dbReference>
<dbReference type="InterPro" id="IPR000778">
    <property type="entry name" value="Cyt_b245_heavy_chain"/>
</dbReference>
<dbReference type="GO" id="GO:0006811">
    <property type="term" value="P:monoatomic ion transport"/>
    <property type="evidence" value="ECO:0007669"/>
    <property type="project" value="UniProtKB-KW"/>
</dbReference>
<dbReference type="PRINTS" id="PR00466">
    <property type="entry name" value="GP91PHOX"/>
</dbReference>
<dbReference type="SUPFAM" id="SSF52343">
    <property type="entry name" value="Ferredoxin reductase-like, C-terminal NADP-linked domain"/>
    <property type="match status" value="1"/>
</dbReference>
<proteinExistence type="predicted"/>
<comment type="caution">
    <text evidence="10">The sequence shown here is derived from an EMBL/GenBank/DDBJ whole genome shotgun (WGS) entry which is preliminary data.</text>
</comment>
<keyword evidence="6" id="KW-0406">Ion transport</keyword>
<keyword evidence="2 8" id="KW-0812">Transmembrane</keyword>
<dbReference type="SFLD" id="SFLDG01168">
    <property type="entry name" value="Ferric_reductase_subgroup_(FRE"/>
    <property type="match status" value="1"/>
</dbReference>
<evidence type="ECO:0000256" key="1">
    <source>
        <dbReference type="ARBA" id="ARBA00004141"/>
    </source>
</evidence>
<dbReference type="InterPro" id="IPR017938">
    <property type="entry name" value="Riboflavin_synthase-like_b-brl"/>
</dbReference>
<dbReference type="InterPro" id="IPR013112">
    <property type="entry name" value="FAD-bd_8"/>
</dbReference>
<keyword evidence="7 8" id="KW-0472">Membrane</keyword>
<dbReference type="InterPro" id="IPR017927">
    <property type="entry name" value="FAD-bd_FR_type"/>
</dbReference>
<keyword evidence="11" id="KW-1185">Reference proteome</keyword>
<comment type="subcellular location">
    <subcellularLocation>
        <location evidence="1">Membrane</location>
        <topology evidence="1">Multi-pass membrane protein</topology>
    </subcellularLocation>
</comment>
<dbReference type="InterPro" id="IPR013121">
    <property type="entry name" value="Fe_red_NAD-bd_6"/>
</dbReference>
<keyword evidence="4 8" id="KW-1133">Transmembrane helix</keyword>
<dbReference type="AlphaFoldDB" id="A0A9P8IJF6"/>
<evidence type="ECO:0000256" key="5">
    <source>
        <dbReference type="ARBA" id="ARBA00023002"/>
    </source>
</evidence>
<evidence type="ECO:0000313" key="10">
    <source>
        <dbReference type="EMBL" id="KAH0551190.1"/>
    </source>
</evidence>
<dbReference type="PANTHER" id="PTHR11972">
    <property type="entry name" value="NADPH OXIDASE"/>
    <property type="match status" value="1"/>
</dbReference>
<dbReference type="Pfam" id="PF08030">
    <property type="entry name" value="NAD_binding_6"/>
    <property type="match status" value="1"/>
</dbReference>
<dbReference type="Pfam" id="PF08022">
    <property type="entry name" value="FAD_binding_8"/>
    <property type="match status" value="1"/>
</dbReference>
<dbReference type="InterPro" id="IPR050369">
    <property type="entry name" value="RBOH/FRE"/>
</dbReference>
<evidence type="ECO:0000256" key="3">
    <source>
        <dbReference type="ARBA" id="ARBA00022982"/>
    </source>
</evidence>
<dbReference type="EMBL" id="JAGHQM010002141">
    <property type="protein sequence ID" value="KAH0551190.1"/>
    <property type="molecule type" value="Genomic_DNA"/>
</dbReference>
<feature type="transmembrane region" description="Helical" evidence="8">
    <location>
        <begin position="104"/>
        <end position="125"/>
    </location>
</feature>
<name>A0A9P8IJF6_9PEZI</name>
<dbReference type="PANTHER" id="PTHR11972:SF69">
    <property type="entry name" value="FERRIC REDUCTION OXIDASE 6-RELATED"/>
    <property type="match status" value="1"/>
</dbReference>
<feature type="non-terminal residue" evidence="10">
    <location>
        <position position="1"/>
    </location>
</feature>
<reference evidence="10" key="1">
    <citation type="submission" date="2021-03" db="EMBL/GenBank/DDBJ databases">
        <title>Comparative genomics and phylogenomic investigation of the class Geoglossomycetes provide insights into ecological specialization and systematics.</title>
        <authorList>
            <person name="Melie T."/>
            <person name="Pirro S."/>
            <person name="Miller A.N."/>
            <person name="Quandt A."/>
        </authorList>
    </citation>
    <scope>NUCLEOTIDE SEQUENCE</scope>
    <source>
        <strain evidence="10">CAQ_001_2017</strain>
    </source>
</reference>
<feature type="domain" description="FAD-binding FR-type" evidence="9">
    <location>
        <begin position="210"/>
        <end position="319"/>
    </location>
</feature>
<organism evidence="10 11">
    <name type="scientific">Trichoglossum hirsutum</name>
    <dbReference type="NCBI Taxonomy" id="265104"/>
    <lineage>
        <taxon>Eukaryota</taxon>
        <taxon>Fungi</taxon>
        <taxon>Dikarya</taxon>
        <taxon>Ascomycota</taxon>
        <taxon>Pezizomycotina</taxon>
        <taxon>Geoglossomycetes</taxon>
        <taxon>Geoglossales</taxon>
        <taxon>Geoglossaceae</taxon>
        <taxon>Trichoglossum</taxon>
    </lineage>
</organism>
<evidence type="ECO:0000259" key="9">
    <source>
        <dbReference type="PROSITE" id="PS51384"/>
    </source>
</evidence>
<feature type="transmembrane region" description="Helical" evidence="8">
    <location>
        <begin position="167"/>
        <end position="186"/>
    </location>
</feature>
<dbReference type="CDD" id="cd06186">
    <property type="entry name" value="NOX_Duox_like_FAD_NADP"/>
    <property type="match status" value="1"/>
</dbReference>
<gene>
    <name evidence="10" type="ORF">GP486_007483</name>
</gene>
<dbReference type="PROSITE" id="PS51384">
    <property type="entry name" value="FAD_FR"/>
    <property type="match status" value="1"/>
</dbReference>
<keyword evidence="5" id="KW-0560">Oxidoreductase</keyword>
<evidence type="ECO:0000256" key="4">
    <source>
        <dbReference type="ARBA" id="ARBA00022989"/>
    </source>
</evidence>
<feature type="transmembrane region" description="Helical" evidence="8">
    <location>
        <begin position="66"/>
        <end position="83"/>
    </location>
</feature>
<dbReference type="InterPro" id="IPR039261">
    <property type="entry name" value="FNR_nucleotide-bd"/>
</dbReference>
<accession>A0A9P8IJF6</accession>
<dbReference type="GO" id="GO:0016175">
    <property type="term" value="F:superoxide-generating NAD(P)H oxidase activity"/>
    <property type="evidence" value="ECO:0007669"/>
    <property type="project" value="TreeGrafter"/>
</dbReference>
<sequence>RPFIKHSSGHSALYLVFHKLITRPSPLPSFLTNHNIPDLLRLAVFVGLNVLWGWNRLEYTSDYDLYGWLTIANGGLGLLLAARNNLFAVVARIPSTTLLMYHRWVGIATVVHATIHFAFLIHPYVQTGQAGDVIQTFRIQMGLMAWISLCLIAITSIKYVRRRWFEAFYYPHALFILFVIGALIHASHGPEFLLPGLILWAIDRVVRFVYNFRRIDVRMAEQHSGNMTKLRFRGMRTSHPGQIAWIQIPGVSFLNWHPFTIAAAPGEEAAVAVRSLGGYTNKLQSFVREAKALRGEAGLEEIRPFKMRVDGPYGVGHIEWGVHPVTVLVAGGIGITPGISIMSYIIQRAGRPDVQINSCQQWHVHLLWVVKDEKHVEWFAEELKHLEALASAPSVPATLDITIHATGSARPRIGGGGSNQEGEAYEMGERNKYQGPGNLVRGRPDMMKWFEYVRSLHCGLDTAVNVCGPRPLVDSVRKAAASASVHGGVFHVEEEVFEF</sequence>
<dbReference type="Pfam" id="PF01794">
    <property type="entry name" value="Ferric_reduct"/>
    <property type="match status" value="1"/>
</dbReference>
<evidence type="ECO:0000256" key="7">
    <source>
        <dbReference type="ARBA" id="ARBA00023136"/>
    </source>
</evidence>
<evidence type="ECO:0000256" key="8">
    <source>
        <dbReference type="SAM" id="Phobius"/>
    </source>
</evidence>
<dbReference type="Proteomes" id="UP000750711">
    <property type="component" value="Unassembled WGS sequence"/>
</dbReference>
<dbReference type="InterPro" id="IPR013130">
    <property type="entry name" value="Fe3_Rdtase_TM_dom"/>
</dbReference>
<protein>
    <recommendedName>
        <fullName evidence="9">FAD-binding FR-type domain-containing protein</fullName>
    </recommendedName>
</protein>
<keyword evidence="3" id="KW-0249">Electron transport</keyword>
<dbReference type="SUPFAM" id="SSF63380">
    <property type="entry name" value="Riboflavin synthase domain-like"/>
    <property type="match status" value="1"/>
</dbReference>
<keyword evidence="6" id="KW-0813">Transport</keyword>
<evidence type="ECO:0000256" key="6">
    <source>
        <dbReference type="ARBA" id="ARBA00023065"/>
    </source>
</evidence>
<evidence type="ECO:0000313" key="11">
    <source>
        <dbReference type="Proteomes" id="UP000750711"/>
    </source>
</evidence>